<organism evidence="1">
    <name type="scientific">viral metagenome</name>
    <dbReference type="NCBI Taxonomy" id="1070528"/>
    <lineage>
        <taxon>unclassified sequences</taxon>
        <taxon>metagenomes</taxon>
        <taxon>organismal metagenomes</taxon>
    </lineage>
</organism>
<dbReference type="EMBL" id="MN740657">
    <property type="protein sequence ID" value="QHU06541.1"/>
    <property type="molecule type" value="Genomic_DNA"/>
</dbReference>
<protein>
    <recommendedName>
        <fullName evidence="2">S1-like domain-containing protein</fullName>
    </recommendedName>
</protein>
<name>A0A6C0JNT9_9ZZZZ</name>
<dbReference type="AlphaFoldDB" id="A0A6C0JNT9"/>
<reference evidence="1" key="1">
    <citation type="journal article" date="2020" name="Nature">
        <title>Giant virus diversity and host interactions through global metagenomics.</title>
        <authorList>
            <person name="Schulz F."/>
            <person name="Roux S."/>
            <person name="Paez-Espino D."/>
            <person name="Jungbluth S."/>
            <person name="Walsh D.A."/>
            <person name="Denef V.J."/>
            <person name="McMahon K.D."/>
            <person name="Konstantinidis K.T."/>
            <person name="Eloe-Fadrosh E.A."/>
            <person name="Kyrpides N.C."/>
            <person name="Woyke T."/>
        </authorList>
    </citation>
    <scope>NUCLEOTIDE SEQUENCE</scope>
    <source>
        <strain evidence="1">GVMAG-S-1035315-10</strain>
    </source>
</reference>
<evidence type="ECO:0000313" key="1">
    <source>
        <dbReference type="EMBL" id="QHU06541.1"/>
    </source>
</evidence>
<accession>A0A6C0JNT9</accession>
<dbReference type="InterPro" id="IPR012340">
    <property type="entry name" value="NA-bd_OB-fold"/>
</dbReference>
<dbReference type="Gene3D" id="2.40.50.140">
    <property type="entry name" value="Nucleic acid-binding proteins"/>
    <property type="match status" value="1"/>
</dbReference>
<evidence type="ECO:0008006" key="2">
    <source>
        <dbReference type="Google" id="ProtNLM"/>
    </source>
</evidence>
<sequence>MPPQKNSGNKGAKRETGVSTKNKRFIQSFLDDIRNEGTVTDVYVSRIMRKMGNGRVEVFYVDSAKTPHTVQAVIRGSFRGKGKRSVWIEDNSIVMIADSGIGGSAEFEVVAVLSPEQLRDLRKETEVDPRVVAFGVVDTTVLMSDNPLENKDGFDFEEAEEEEEEINIDNI</sequence>
<dbReference type="SUPFAM" id="SSF50249">
    <property type="entry name" value="Nucleic acid-binding proteins"/>
    <property type="match status" value="1"/>
</dbReference>
<proteinExistence type="predicted"/>